<dbReference type="InterPro" id="IPR018371">
    <property type="entry name" value="Chitin-binding_1_CS"/>
</dbReference>
<feature type="domain" description="Chitin-binding type-1" evidence="11">
    <location>
        <begin position="71"/>
        <end position="115"/>
    </location>
</feature>
<protein>
    <recommendedName>
        <fullName evidence="15">Carbohydrate esterase family 4 protein</fullName>
    </recommendedName>
</protein>
<evidence type="ECO:0000256" key="4">
    <source>
        <dbReference type="ARBA" id="ARBA00022729"/>
    </source>
</evidence>
<dbReference type="PANTHER" id="PTHR46471:SF4">
    <property type="entry name" value="CHITIN DEACETYLASE"/>
    <property type="match status" value="1"/>
</dbReference>
<evidence type="ECO:0008006" key="15">
    <source>
        <dbReference type="Google" id="ProtNLM"/>
    </source>
</evidence>
<dbReference type="PROSITE" id="PS51677">
    <property type="entry name" value="NODB"/>
    <property type="match status" value="1"/>
</dbReference>
<dbReference type="InterPro" id="IPR011330">
    <property type="entry name" value="Glyco_hydro/deAcase_b/a-brl"/>
</dbReference>
<feature type="domain" description="Chitin-binding type-1" evidence="11">
    <location>
        <begin position="401"/>
        <end position="447"/>
    </location>
</feature>
<feature type="region of interest" description="Disordered" evidence="9">
    <location>
        <begin position="364"/>
        <end position="398"/>
    </location>
</feature>
<evidence type="ECO:0000256" key="2">
    <source>
        <dbReference type="ARBA" id="ARBA00022669"/>
    </source>
</evidence>
<dbReference type="CDD" id="cd00035">
    <property type="entry name" value="ChtBD1"/>
    <property type="match status" value="1"/>
</dbReference>
<dbReference type="PROSITE" id="PS50941">
    <property type="entry name" value="CHIT_BIND_I_2"/>
    <property type="match status" value="3"/>
</dbReference>
<dbReference type="OMA" id="HEQTAMN"/>
<feature type="disulfide bond" evidence="8">
    <location>
        <begin position="86"/>
        <end position="100"/>
    </location>
</feature>
<keyword evidence="8" id="KW-1015">Disulfide bond</keyword>
<dbReference type="GO" id="GO:0016810">
    <property type="term" value="F:hydrolase activity, acting on carbon-nitrogen (but not peptide) bonds"/>
    <property type="evidence" value="ECO:0007669"/>
    <property type="project" value="InterPro"/>
</dbReference>
<comment type="caution">
    <text evidence="8">Lacks conserved residue(s) required for the propagation of feature annotation.</text>
</comment>
<feature type="compositionally biased region" description="Low complexity" evidence="9">
    <location>
        <begin position="374"/>
        <end position="398"/>
    </location>
</feature>
<gene>
    <name evidence="13" type="ORF">GGP41_009802</name>
</gene>
<dbReference type="PANTHER" id="PTHR46471">
    <property type="entry name" value="CHITIN DEACETYLASE"/>
    <property type="match status" value="1"/>
</dbReference>
<evidence type="ECO:0000256" key="5">
    <source>
        <dbReference type="ARBA" id="ARBA00022801"/>
    </source>
</evidence>
<evidence type="ECO:0000256" key="9">
    <source>
        <dbReference type="SAM" id="MobiDB-lite"/>
    </source>
</evidence>
<comment type="cofactor">
    <cofactor evidence="1">
        <name>Co(2+)</name>
        <dbReference type="ChEBI" id="CHEBI:48828"/>
    </cofactor>
</comment>
<feature type="domain" description="NodB homology" evidence="12">
    <location>
        <begin position="149"/>
        <end position="346"/>
    </location>
</feature>
<feature type="domain" description="Chitin-binding type-1" evidence="11">
    <location>
        <begin position="473"/>
        <end position="518"/>
    </location>
</feature>
<name>A0A8H6DU95_COCSA</name>
<keyword evidence="2 8" id="KW-0147">Chitin-binding</keyword>
<dbReference type="InterPro" id="IPR002509">
    <property type="entry name" value="NODB_dom"/>
</dbReference>
<dbReference type="PROSITE" id="PS00026">
    <property type="entry name" value="CHIT_BIND_I_1"/>
    <property type="match status" value="1"/>
</dbReference>
<proteinExistence type="predicted"/>
<evidence type="ECO:0000259" key="12">
    <source>
        <dbReference type="PROSITE" id="PS51677"/>
    </source>
</evidence>
<keyword evidence="4 10" id="KW-0732">Signal</keyword>
<evidence type="ECO:0000256" key="1">
    <source>
        <dbReference type="ARBA" id="ARBA00001941"/>
    </source>
</evidence>
<dbReference type="Pfam" id="PF01522">
    <property type="entry name" value="Polysacc_deac_1"/>
    <property type="match status" value="1"/>
</dbReference>
<organism evidence="13 14">
    <name type="scientific">Cochliobolus sativus</name>
    <name type="common">Common root rot and spot blotch fungus</name>
    <name type="synonym">Bipolaris sorokiniana</name>
    <dbReference type="NCBI Taxonomy" id="45130"/>
    <lineage>
        <taxon>Eukaryota</taxon>
        <taxon>Fungi</taxon>
        <taxon>Dikarya</taxon>
        <taxon>Ascomycota</taxon>
        <taxon>Pezizomycotina</taxon>
        <taxon>Dothideomycetes</taxon>
        <taxon>Pleosporomycetidae</taxon>
        <taxon>Pleosporales</taxon>
        <taxon>Pleosporineae</taxon>
        <taxon>Pleosporaceae</taxon>
        <taxon>Bipolaris</taxon>
    </lineage>
</organism>
<evidence type="ECO:0000256" key="7">
    <source>
        <dbReference type="ARBA" id="ARBA00023285"/>
    </source>
</evidence>
<dbReference type="Proteomes" id="UP000624244">
    <property type="component" value="Unassembled WGS sequence"/>
</dbReference>
<keyword evidence="5" id="KW-0378">Hydrolase</keyword>
<dbReference type="GO" id="GO:0046872">
    <property type="term" value="F:metal ion binding"/>
    <property type="evidence" value="ECO:0007669"/>
    <property type="project" value="UniProtKB-KW"/>
</dbReference>
<feature type="disulfide bond" evidence="8">
    <location>
        <begin position="420"/>
        <end position="434"/>
    </location>
</feature>
<dbReference type="CDD" id="cd10951">
    <property type="entry name" value="CE4_ClCDA_like"/>
    <property type="match status" value="1"/>
</dbReference>
<dbReference type="SUPFAM" id="SSF57016">
    <property type="entry name" value="Plant lectins/antimicrobial peptides"/>
    <property type="match status" value="3"/>
</dbReference>
<dbReference type="SUPFAM" id="SSF88713">
    <property type="entry name" value="Glycoside hydrolase/deacetylase"/>
    <property type="match status" value="1"/>
</dbReference>
<evidence type="ECO:0000313" key="14">
    <source>
        <dbReference type="Proteomes" id="UP000624244"/>
    </source>
</evidence>
<dbReference type="SMART" id="SM00270">
    <property type="entry name" value="ChtBD1"/>
    <property type="match status" value="3"/>
</dbReference>
<dbReference type="SMR" id="A0A8H6DU95"/>
<keyword evidence="7" id="KW-0170">Cobalt</keyword>
<dbReference type="Gene3D" id="3.20.20.370">
    <property type="entry name" value="Glycoside hydrolase/deacetylase"/>
    <property type="match status" value="1"/>
</dbReference>
<evidence type="ECO:0000256" key="8">
    <source>
        <dbReference type="PROSITE-ProRule" id="PRU00261"/>
    </source>
</evidence>
<evidence type="ECO:0000256" key="10">
    <source>
        <dbReference type="SAM" id="SignalP"/>
    </source>
</evidence>
<evidence type="ECO:0000259" key="11">
    <source>
        <dbReference type="PROSITE" id="PS50941"/>
    </source>
</evidence>
<sequence>MHYSAALAAVVAVAPIVSGHGTGLPNIVGLDPKDIKARDLLSGIGARFTGVNEIANAKNKVKTQIGRRQDDRQCGAGIGNCPAGQCCSQAGYCGNDSDYCFSPGCDYKHGPACPENVTPAGTSTASIARTKSGNVEFGGNGIYSCTKPGTVALTYDDGPQKVFTSHILDVMASYNAKATFFITGNNIGKGQIDITPEFTQVIKRMDAEGHQLASHTWTHLDLSAISSQDRHDQMIKNEMALRNIVGKIPTYMRPPYSSCTAESGCEKDMADLGYHVTYFDVDTDDYEHDDPTLIQYSKDVFKGNVSSGRPASSQWLEIGHDIHEQTAMNLTEYMLSTLTQLGYKAVTVGECLGDPVENWYRKAGGASTGGSTSGGAKPTSASAKPTSAAPAPTGTKKVSTDATCGGTKGFTCTGSAFGKCCSSAGWCGSNNDYCGTGCQTGFGTCGNSAGSTTLSTAAAAPKPTTAAAKASTDGTCAGTSGFTCTGSTFGNCCSQYGWCGSTADHCGTGCNGAFGKCT</sequence>
<feature type="chain" id="PRO_5034300376" description="Carbohydrate esterase family 4 protein" evidence="10">
    <location>
        <begin position="20"/>
        <end position="518"/>
    </location>
</feature>
<dbReference type="EMBL" id="WNKQ01000010">
    <property type="protein sequence ID" value="KAF5848656.1"/>
    <property type="molecule type" value="Genomic_DNA"/>
</dbReference>
<evidence type="ECO:0000256" key="3">
    <source>
        <dbReference type="ARBA" id="ARBA00022723"/>
    </source>
</evidence>
<accession>A0A8H6DU95</accession>
<dbReference type="CDD" id="cd11618">
    <property type="entry name" value="ChtBD1_1"/>
    <property type="match status" value="2"/>
</dbReference>
<dbReference type="InterPro" id="IPR036861">
    <property type="entry name" value="Endochitinase-like_sf"/>
</dbReference>
<dbReference type="GO" id="GO:0005975">
    <property type="term" value="P:carbohydrate metabolic process"/>
    <property type="evidence" value="ECO:0007669"/>
    <property type="project" value="InterPro"/>
</dbReference>
<evidence type="ECO:0000313" key="13">
    <source>
        <dbReference type="EMBL" id="KAF5848656.1"/>
    </source>
</evidence>
<dbReference type="Gene3D" id="3.30.60.10">
    <property type="entry name" value="Endochitinase-like"/>
    <property type="match status" value="3"/>
</dbReference>
<keyword evidence="3" id="KW-0479">Metal-binding</keyword>
<reference evidence="13" key="1">
    <citation type="submission" date="2019-11" db="EMBL/GenBank/DDBJ databases">
        <title>Bipolaris sorokiniana Genome sequencing.</title>
        <authorList>
            <person name="Wang H."/>
        </authorList>
    </citation>
    <scope>NUCLEOTIDE SEQUENCE</scope>
</reference>
<evidence type="ECO:0000256" key="6">
    <source>
        <dbReference type="ARBA" id="ARBA00023277"/>
    </source>
</evidence>
<comment type="caution">
    <text evidence="13">The sequence shown here is derived from an EMBL/GenBank/DDBJ whole genome shotgun (WGS) entry which is preliminary data.</text>
</comment>
<feature type="disulfide bond" evidence="8">
    <location>
        <begin position="492"/>
        <end position="506"/>
    </location>
</feature>
<dbReference type="GO" id="GO:0008061">
    <property type="term" value="F:chitin binding"/>
    <property type="evidence" value="ECO:0007669"/>
    <property type="project" value="UniProtKB-UniRule"/>
</dbReference>
<keyword evidence="6" id="KW-0119">Carbohydrate metabolism</keyword>
<feature type="signal peptide" evidence="10">
    <location>
        <begin position="1"/>
        <end position="19"/>
    </location>
</feature>
<dbReference type="AlphaFoldDB" id="A0A8H6DU95"/>
<dbReference type="InterPro" id="IPR001002">
    <property type="entry name" value="Chitin-bd_1"/>
</dbReference>
<feature type="disulfide bond" evidence="8">
    <location>
        <begin position="81"/>
        <end position="93"/>
    </location>
</feature>